<dbReference type="PANTHER" id="PTHR30625:SF11">
    <property type="entry name" value="MOTA_TOLQ_EXBB PROTON CHANNEL DOMAIN-CONTAINING PROTEIN"/>
    <property type="match status" value="1"/>
</dbReference>
<feature type="domain" description="MotA/TolQ/ExbB proton channel" evidence="8">
    <location>
        <begin position="68"/>
        <end position="187"/>
    </location>
</feature>
<dbReference type="Pfam" id="PF01618">
    <property type="entry name" value="MotA_ExbB"/>
    <property type="match status" value="1"/>
</dbReference>
<feature type="transmembrane region" description="Helical" evidence="7">
    <location>
        <begin position="12"/>
        <end position="31"/>
    </location>
</feature>
<keyword evidence="5 7" id="KW-1133">Transmembrane helix</keyword>
<dbReference type="InterPro" id="IPR050790">
    <property type="entry name" value="ExbB/TolQ_transport"/>
</dbReference>
<proteinExistence type="inferred from homology"/>
<name>A0A3B0ZEL9_9ZZZZ</name>
<evidence type="ECO:0000256" key="6">
    <source>
        <dbReference type="ARBA" id="ARBA00023136"/>
    </source>
</evidence>
<accession>A0A3B0ZEL9</accession>
<keyword evidence="4 7" id="KW-0812">Transmembrane</keyword>
<dbReference type="InterPro" id="IPR002898">
    <property type="entry name" value="MotA_ExbB_proton_chnl"/>
</dbReference>
<gene>
    <name evidence="9" type="ORF">MNBD_GAMMA22-1555</name>
</gene>
<dbReference type="AlphaFoldDB" id="A0A3B0ZEL9"/>
<dbReference type="PANTHER" id="PTHR30625">
    <property type="entry name" value="PROTEIN TOLQ"/>
    <property type="match status" value="1"/>
</dbReference>
<comment type="subcellular location">
    <subcellularLocation>
        <location evidence="1">Cell membrane</location>
        <topology evidence="1">Multi-pass membrane protein</topology>
    </subcellularLocation>
</comment>
<evidence type="ECO:0000256" key="4">
    <source>
        <dbReference type="ARBA" id="ARBA00022692"/>
    </source>
</evidence>
<dbReference type="GO" id="GO:0005886">
    <property type="term" value="C:plasma membrane"/>
    <property type="evidence" value="ECO:0007669"/>
    <property type="project" value="UniProtKB-SubCell"/>
</dbReference>
<keyword evidence="6 7" id="KW-0472">Membrane</keyword>
<evidence type="ECO:0000256" key="5">
    <source>
        <dbReference type="ARBA" id="ARBA00022989"/>
    </source>
</evidence>
<dbReference type="EMBL" id="UOFS01000007">
    <property type="protein sequence ID" value="VAW91878.1"/>
    <property type="molecule type" value="Genomic_DNA"/>
</dbReference>
<feature type="transmembrane region" description="Helical" evidence="7">
    <location>
        <begin position="154"/>
        <end position="175"/>
    </location>
</feature>
<keyword evidence="3" id="KW-1003">Cell membrane</keyword>
<organism evidence="9">
    <name type="scientific">hydrothermal vent metagenome</name>
    <dbReference type="NCBI Taxonomy" id="652676"/>
    <lineage>
        <taxon>unclassified sequences</taxon>
        <taxon>metagenomes</taxon>
        <taxon>ecological metagenomes</taxon>
    </lineage>
</organism>
<comment type="similarity">
    <text evidence="2">Belongs to the ExbB/TolQ family.</text>
</comment>
<evidence type="ECO:0000313" key="9">
    <source>
        <dbReference type="EMBL" id="VAW91878.1"/>
    </source>
</evidence>
<evidence type="ECO:0000256" key="3">
    <source>
        <dbReference type="ARBA" id="ARBA00022475"/>
    </source>
</evidence>
<dbReference type="GO" id="GO:0017038">
    <property type="term" value="P:protein import"/>
    <property type="evidence" value="ECO:0007669"/>
    <property type="project" value="TreeGrafter"/>
</dbReference>
<evidence type="ECO:0000256" key="1">
    <source>
        <dbReference type="ARBA" id="ARBA00004651"/>
    </source>
</evidence>
<reference evidence="9" key="1">
    <citation type="submission" date="2018-06" db="EMBL/GenBank/DDBJ databases">
        <authorList>
            <person name="Zhirakovskaya E."/>
        </authorList>
    </citation>
    <scope>NUCLEOTIDE SEQUENCE</scope>
</reference>
<evidence type="ECO:0000256" key="2">
    <source>
        <dbReference type="ARBA" id="ARBA00010442"/>
    </source>
</evidence>
<sequence>MFEMIKAGGWLMIPLLLSSVIAFAIICERFWALQRKKIAPKNLVGQIWQWYKNKTLDNKHIEALRKSSPLGVILAAGLLNRHHPREIMKQSVEETGRQVVPELDRFLNTLGTIASITPLLGLLGTVIGMIKVFAAITTQGVGNPTILAGGISEALITTATGLTVAIPSLIFYRYFKGKVDELVITMEEEALKIVDVMHGDRERDKK</sequence>
<protein>
    <submittedName>
        <fullName evidence="9">MotA/TolQ/ExbB proton channel family protein</fullName>
    </submittedName>
</protein>
<feature type="transmembrane region" description="Helical" evidence="7">
    <location>
        <begin position="106"/>
        <end position="134"/>
    </location>
</feature>
<evidence type="ECO:0000259" key="8">
    <source>
        <dbReference type="Pfam" id="PF01618"/>
    </source>
</evidence>
<evidence type="ECO:0000256" key="7">
    <source>
        <dbReference type="SAM" id="Phobius"/>
    </source>
</evidence>